<feature type="domain" description="Pyridoxamine 5'-phosphate oxidase N-terminal" evidence="1">
    <location>
        <begin position="34"/>
        <end position="161"/>
    </location>
</feature>
<dbReference type="PANTHER" id="PTHR42815:SF2">
    <property type="entry name" value="FAD-BINDING, PUTATIVE (AFU_ORTHOLOGUE AFUA_6G07600)-RELATED"/>
    <property type="match status" value="1"/>
</dbReference>
<name>A0ABP3DYA0_9ACTN</name>
<dbReference type="InterPro" id="IPR012349">
    <property type="entry name" value="Split_barrel_FMN-bd"/>
</dbReference>
<evidence type="ECO:0000313" key="3">
    <source>
        <dbReference type="Proteomes" id="UP001500967"/>
    </source>
</evidence>
<dbReference type="NCBIfam" id="TIGR04025">
    <property type="entry name" value="PPOX_FMN_DR2398"/>
    <property type="match status" value="1"/>
</dbReference>
<dbReference type="Proteomes" id="UP001500967">
    <property type="component" value="Unassembled WGS sequence"/>
</dbReference>
<sequence>MTPDLGKPVVSVAELRNLIPDPHPHMKQKSIAVIDEETRRFLSFSTYFLLATVSADGRLDVSPRGEKPGGVLVLDERHIAFGDRPGNRRIDSFQNIVERPSVGMLFLVPGYRETVRLNGRATIVRDAPFLADLPGSRLEVDQATSPRLATVVEVEEMFLHCGQAPTRGGLWKPDTWAASENLPTVKDIFYSQSAYWPEPLPGVEKRYPAV</sequence>
<comment type="caution">
    <text evidence="2">The sequence shown here is derived from an EMBL/GenBank/DDBJ whole genome shotgun (WGS) entry which is preliminary data.</text>
</comment>
<dbReference type="InterPro" id="IPR011576">
    <property type="entry name" value="Pyridox_Oxase_N"/>
</dbReference>
<dbReference type="EMBL" id="BAAAGX010000014">
    <property type="protein sequence ID" value="GAA0245771.1"/>
    <property type="molecule type" value="Genomic_DNA"/>
</dbReference>
<protein>
    <submittedName>
        <fullName evidence="2">Pyridoxamine 5'-phosphate oxidase family protein</fullName>
    </submittedName>
</protein>
<dbReference type="InterPro" id="IPR024029">
    <property type="entry name" value="Pyridox_Oxase_FMN-dep"/>
</dbReference>
<dbReference type="RefSeq" id="WP_344649797.1">
    <property type="nucleotide sequence ID" value="NZ_BAAAGX010000014.1"/>
</dbReference>
<gene>
    <name evidence="2" type="ORF">GCM10009539_33920</name>
</gene>
<accession>A0ABP3DYA0</accession>
<dbReference type="Gene3D" id="2.30.110.10">
    <property type="entry name" value="Electron Transport, Fmn-binding Protein, Chain A"/>
    <property type="match status" value="1"/>
</dbReference>
<evidence type="ECO:0000259" key="1">
    <source>
        <dbReference type="Pfam" id="PF01243"/>
    </source>
</evidence>
<organism evidence="2 3">
    <name type="scientific">Cryptosporangium japonicum</name>
    <dbReference type="NCBI Taxonomy" id="80872"/>
    <lineage>
        <taxon>Bacteria</taxon>
        <taxon>Bacillati</taxon>
        <taxon>Actinomycetota</taxon>
        <taxon>Actinomycetes</taxon>
        <taxon>Cryptosporangiales</taxon>
        <taxon>Cryptosporangiaceae</taxon>
        <taxon>Cryptosporangium</taxon>
    </lineage>
</organism>
<evidence type="ECO:0000313" key="2">
    <source>
        <dbReference type="EMBL" id="GAA0245771.1"/>
    </source>
</evidence>
<dbReference type="PANTHER" id="PTHR42815">
    <property type="entry name" value="FAD-BINDING, PUTATIVE (AFU_ORTHOLOGUE AFUA_6G07600)-RELATED"/>
    <property type="match status" value="1"/>
</dbReference>
<proteinExistence type="predicted"/>
<dbReference type="Pfam" id="PF01243">
    <property type="entry name" value="PNPOx_N"/>
    <property type="match status" value="1"/>
</dbReference>
<dbReference type="SUPFAM" id="SSF50475">
    <property type="entry name" value="FMN-binding split barrel"/>
    <property type="match status" value="1"/>
</dbReference>
<reference evidence="3" key="1">
    <citation type="journal article" date="2019" name="Int. J. Syst. Evol. Microbiol.">
        <title>The Global Catalogue of Microorganisms (GCM) 10K type strain sequencing project: providing services to taxonomists for standard genome sequencing and annotation.</title>
        <authorList>
            <consortium name="The Broad Institute Genomics Platform"/>
            <consortium name="The Broad Institute Genome Sequencing Center for Infectious Disease"/>
            <person name="Wu L."/>
            <person name="Ma J."/>
        </authorList>
    </citation>
    <scope>NUCLEOTIDE SEQUENCE [LARGE SCALE GENOMIC DNA]</scope>
    <source>
        <strain evidence="3">JCM 10425</strain>
    </source>
</reference>
<keyword evidence="3" id="KW-1185">Reference proteome</keyword>